<gene>
    <name evidence="9" type="ORF">E0Z10_g7078</name>
</gene>
<organism evidence="9 10">
    <name type="scientific">Xylaria hypoxylon</name>
    <dbReference type="NCBI Taxonomy" id="37992"/>
    <lineage>
        <taxon>Eukaryota</taxon>
        <taxon>Fungi</taxon>
        <taxon>Dikarya</taxon>
        <taxon>Ascomycota</taxon>
        <taxon>Pezizomycotina</taxon>
        <taxon>Sordariomycetes</taxon>
        <taxon>Xylariomycetidae</taxon>
        <taxon>Xylariales</taxon>
        <taxon>Xylariaceae</taxon>
        <taxon>Xylaria</taxon>
    </lineage>
</organism>
<feature type="domain" description="Major facilitator superfamily (MFS) profile" evidence="8">
    <location>
        <begin position="71"/>
        <end position="564"/>
    </location>
</feature>
<dbReference type="PROSITE" id="PS50850">
    <property type="entry name" value="MFS"/>
    <property type="match status" value="1"/>
</dbReference>
<keyword evidence="5 7" id="KW-0472">Membrane</keyword>
<dbReference type="EMBL" id="SKBN01000157">
    <property type="protein sequence ID" value="TGJ81690.1"/>
    <property type="molecule type" value="Genomic_DNA"/>
</dbReference>
<keyword evidence="4 7" id="KW-1133">Transmembrane helix</keyword>
<name>A0A4Z0YRL1_9PEZI</name>
<proteinExistence type="predicted"/>
<feature type="transmembrane region" description="Helical" evidence="7">
    <location>
        <begin position="289"/>
        <end position="311"/>
    </location>
</feature>
<dbReference type="Gene3D" id="1.20.1250.20">
    <property type="entry name" value="MFS general substrate transporter like domains"/>
    <property type="match status" value="1"/>
</dbReference>
<feature type="transmembrane region" description="Helical" evidence="7">
    <location>
        <begin position="224"/>
        <end position="243"/>
    </location>
</feature>
<dbReference type="Proteomes" id="UP000297716">
    <property type="component" value="Unassembled WGS sequence"/>
</dbReference>
<feature type="transmembrane region" description="Helical" evidence="7">
    <location>
        <begin position="263"/>
        <end position="283"/>
    </location>
</feature>
<feature type="transmembrane region" description="Helical" evidence="7">
    <location>
        <begin position="463"/>
        <end position="484"/>
    </location>
</feature>
<sequence>MSVTPTTVDTANIGRTDSTVLTAPEDAILTLGPGSATGHDPEPGNSDQAAILEEDDQEPDDFHPGWRLWAIIAGMTVALILTALENTAVTVALPVIVSDLNLGDNYIWFTNAFFIASAAIQPLVGQLSNIFGRRWIMLTNVAIFTLGSGICGGANNAATMIAGRTIQGLGSGGITLLGDIIMSDLVPLRLRGNYLGAILSVFGIALTLGPFIGGSIVATTTWRWIFYLNLPIGGAALILLFIFLQVHYDDDAPLSQKLKRIDLLGNLVLVASVVSALFALAYAGSTYSWGSYHVLVPLILGLFGLVVFRYTQVGRIAATEPVMPPRLFQHRTSVIIAINTFINSGLTFWCLFFLPVFFQAVKLYGPQYSGVALLPGTVVAIPGSALAAVAISRWGRYKPVHVAGFAVTVIGLGLLTLQNPSTTVAQWASYQSILALGGGVLINSQLPAFQSPVEESDQAAASATWGFIRSIGFVWGVAIPATIFNNRISELLEEHITDPVAVQALSGGRAYGSASAAFVRQFPPEIQEQLRYVFSQGVLRVFQVAIAFAGVGFLLSLFEDEIALRKKLKTKFGLKVEGNARTVDAEASTSTEPEKALDAVIL</sequence>
<dbReference type="Pfam" id="PF07690">
    <property type="entry name" value="MFS_1"/>
    <property type="match status" value="1"/>
</dbReference>
<dbReference type="GO" id="GO:0005886">
    <property type="term" value="C:plasma membrane"/>
    <property type="evidence" value="ECO:0007669"/>
    <property type="project" value="TreeGrafter"/>
</dbReference>
<evidence type="ECO:0000256" key="1">
    <source>
        <dbReference type="ARBA" id="ARBA00004141"/>
    </source>
</evidence>
<evidence type="ECO:0000256" key="4">
    <source>
        <dbReference type="ARBA" id="ARBA00022989"/>
    </source>
</evidence>
<evidence type="ECO:0000256" key="3">
    <source>
        <dbReference type="ARBA" id="ARBA00022692"/>
    </source>
</evidence>
<evidence type="ECO:0000256" key="6">
    <source>
        <dbReference type="ARBA" id="ARBA00023180"/>
    </source>
</evidence>
<evidence type="ECO:0000256" key="2">
    <source>
        <dbReference type="ARBA" id="ARBA00022448"/>
    </source>
</evidence>
<dbReference type="PRINTS" id="PR01036">
    <property type="entry name" value="TCRTETB"/>
</dbReference>
<keyword evidence="2" id="KW-0813">Transport</keyword>
<evidence type="ECO:0000313" key="9">
    <source>
        <dbReference type="EMBL" id="TGJ81690.1"/>
    </source>
</evidence>
<dbReference type="InterPro" id="IPR036259">
    <property type="entry name" value="MFS_trans_sf"/>
</dbReference>
<evidence type="ECO:0000259" key="8">
    <source>
        <dbReference type="PROSITE" id="PS50850"/>
    </source>
</evidence>
<dbReference type="OrthoDB" id="10021397at2759"/>
<evidence type="ECO:0000256" key="5">
    <source>
        <dbReference type="ARBA" id="ARBA00023136"/>
    </source>
</evidence>
<comment type="caution">
    <text evidence="9">The sequence shown here is derived from an EMBL/GenBank/DDBJ whole genome shotgun (WGS) entry which is preliminary data.</text>
</comment>
<keyword evidence="3 7" id="KW-0812">Transmembrane</keyword>
<feature type="transmembrane region" description="Helical" evidence="7">
    <location>
        <begin position="370"/>
        <end position="391"/>
    </location>
</feature>
<dbReference type="CDD" id="cd17502">
    <property type="entry name" value="MFS_Azr1_MDR_like"/>
    <property type="match status" value="1"/>
</dbReference>
<evidence type="ECO:0000313" key="10">
    <source>
        <dbReference type="Proteomes" id="UP000297716"/>
    </source>
</evidence>
<feature type="transmembrane region" description="Helical" evidence="7">
    <location>
        <begin position="136"/>
        <end position="155"/>
    </location>
</feature>
<feature type="transmembrane region" description="Helical" evidence="7">
    <location>
        <begin position="194"/>
        <end position="218"/>
    </location>
</feature>
<feature type="transmembrane region" description="Helical" evidence="7">
    <location>
        <begin position="538"/>
        <end position="558"/>
    </location>
</feature>
<dbReference type="AlphaFoldDB" id="A0A4Z0YRL1"/>
<dbReference type="Gene3D" id="1.20.1720.10">
    <property type="entry name" value="Multidrug resistance protein D"/>
    <property type="match status" value="1"/>
</dbReference>
<dbReference type="PANTHER" id="PTHR23501:SF187">
    <property type="entry name" value="MAJOR FACILITATOR SUPERFAMILY (MFS) PROFILE DOMAIN-CONTAINING PROTEIN"/>
    <property type="match status" value="1"/>
</dbReference>
<feature type="transmembrane region" description="Helical" evidence="7">
    <location>
        <begin position="424"/>
        <end position="442"/>
    </location>
</feature>
<comment type="subcellular location">
    <subcellularLocation>
        <location evidence="1">Membrane</location>
        <topology evidence="1">Multi-pass membrane protein</topology>
    </subcellularLocation>
</comment>
<dbReference type="InterPro" id="IPR020846">
    <property type="entry name" value="MFS_dom"/>
</dbReference>
<reference evidence="9 10" key="1">
    <citation type="submission" date="2019-03" db="EMBL/GenBank/DDBJ databases">
        <title>Draft genome sequence of Xylaria hypoxylon DSM 108379, a ubiquitous saprotrophic-parasitic fungi on hardwood.</title>
        <authorList>
            <person name="Buettner E."/>
            <person name="Leonhardt S."/>
            <person name="Gebauer A.M."/>
            <person name="Liers C."/>
            <person name="Hofrichter M."/>
            <person name="Kellner H."/>
        </authorList>
    </citation>
    <scope>NUCLEOTIDE SEQUENCE [LARGE SCALE GENOMIC DNA]</scope>
    <source>
        <strain evidence="9 10">DSM 108379</strain>
    </source>
</reference>
<feature type="transmembrane region" description="Helical" evidence="7">
    <location>
        <begin position="105"/>
        <end position="124"/>
    </location>
</feature>
<feature type="transmembrane region" description="Helical" evidence="7">
    <location>
        <begin position="400"/>
        <end position="418"/>
    </location>
</feature>
<feature type="transmembrane region" description="Helical" evidence="7">
    <location>
        <begin position="332"/>
        <end position="358"/>
    </location>
</feature>
<feature type="transmembrane region" description="Helical" evidence="7">
    <location>
        <begin position="68"/>
        <end position="93"/>
    </location>
</feature>
<dbReference type="PANTHER" id="PTHR23501">
    <property type="entry name" value="MAJOR FACILITATOR SUPERFAMILY"/>
    <property type="match status" value="1"/>
</dbReference>
<keyword evidence="10" id="KW-1185">Reference proteome</keyword>
<keyword evidence="6" id="KW-0325">Glycoprotein</keyword>
<evidence type="ECO:0000256" key="7">
    <source>
        <dbReference type="SAM" id="Phobius"/>
    </source>
</evidence>
<dbReference type="InterPro" id="IPR011701">
    <property type="entry name" value="MFS"/>
</dbReference>
<dbReference type="SUPFAM" id="SSF103473">
    <property type="entry name" value="MFS general substrate transporter"/>
    <property type="match status" value="1"/>
</dbReference>
<protein>
    <recommendedName>
        <fullName evidence="8">Major facilitator superfamily (MFS) profile domain-containing protein</fullName>
    </recommendedName>
</protein>
<dbReference type="GO" id="GO:0022857">
    <property type="term" value="F:transmembrane transporter activity"/>
    <property type="evidence" value="ECO:0007669"/>
    <property type="project" value="InterPro"/>
</dbReference>
<accession>A0A4Z0YRL1</accession>